<dbReference type="InterPro" id="IPR049492">
    <property type="entry name" value="BD-FAE-like_dom"/>
</dbReference>
<dbReference type="InterPro" id="IPR050300">
    <property type="entry name" value="GDXG_lipolytic_enzyme"/>
</dbReference>
<evidence type="ECO:0000313" key="5">
    <source>
        <dbReference type="EMBL" id="EDY20061.1"/>
    </source>
</evidence>
<gene>
    <name evidence="5" type="ORF">CfE428DRAFT_2650</name>
</gene>
<dbReference type="InParanoid" id="B4D149"/>
<keyword evidence="3" id="KW-0732">Signal</keyword>
<sequence precursor="true">MKQIALLCAVVAVAITSALAAEPAKPDKVLKLWEGKPPGNFTAPGPETLTEPKPTDKLPIQRLTNVTEPRLEFYLPQKKNGNAVIIVPGGGFGVLASQHEGSELATWFRDRGFVAAVLEHRCPTNKLPKQWEFPAMDTQRAVSLLRSKAADFGVKPDRIGLFGFSAGGQVALIATTNDDALLYPAADEVDKVSCRPDFLMLCYAWHILADNSLTELKPEIHISAKTPPTFIAQANDDKGSLAEGSTLAFLALRKAGVSAELHIYSTGGHGFGLRPNDTQAPGDWPGRLELWLKARGLLGEK</sequence>
<proteinExistence type="predicted"/>
<evidence type="ECO:0000256" key="2">
    <source>
        <dbReference type="SAM" id="MobiDB-lite"/>
    </source>
</evidence>
<reference evidence="5 6" key="1">
    <citation type="journal article" date="2011" name="J. Bacteriol.">
        <title>Genome sequence of Chthoniobacter flavus Ellin428, an aerobic heterotrophic soil bacterium.</title>
        <authorList>
            <person name="Kant R."/>
            <person name="van Passel M.W."/>
            <person name="Palva A."/>
            <person name="Lucas S."/>
            <person name="Lapidus A."/>
            <person name="Glavina Del Rio T."/>
            <person name="Dalin E."/>
            <person name="Tice H."/>
            <person name="Bruce D."/>
            <person name="Goodwin L."/>
            <person name="Pitluck S."/>
            <person name="Larimer F.W."/>
            <person name="Land M.L."/>
            <person name="Hauser L."/>
            <person name="Sangwan P."/>
            <person name="de Vos W.M."/>
            <person name="Janssen P.H."/>
            <person name="Smidt H."/>
        </authorList>
    </citation>
    <scope>NUCLEOTIDE SEQUENCE [LARGE SCALE GENOMIC DNA]</scope>
    <source>
        <strain evidence="5 6">Ellin428</strain>
    </source>
</reference>
<feature type="region of interest" description="Disordered" evidence="2">
    <location>
        <begin position="36"/>
        <end position="55"/>
    </location>
</feature>
<dbReference type="Proteomes" id="UP000005824">
    <property type="component" value="Unassembled WGS sequence"/>
</dbReference>
<evidence type="ECO:0000313" key="6">
    <source>
        <dbReference type="Proteomes" id="UP000005824"/>
    </source>
</evidence>
<feature type="domain" description="BD-FAE-like" evidence="4">
    <location>
        <begin position="71"/>
        <end position="179"/>
    </location>
</feature>
<evidence type="ECO:0000256" key="3">
    <source>
        <dbReference type="SAM" id="SignalP"/>
    </source>
</evidence>
<protein>
    <submittedName>
        <fullName evidence="5">Esterase/lipase-like protein</fullName>
    </submittedName>
</protein>
<dbReference type="SUPFAM" id="SSF53474">
    <property type="entry name" value="alpha/beta-Hydrolases"/>
    <property type="match status" value="1"/>
</dbReference>
<dbReference type="Gene3D" id="3.40.50.1820">
    <property type="entry name" value="alpha/beta hydrolase"/>
    <property type="match status" value="1"/>
</dbReference>
<organism evidence="5 6">
    <name type="scientific">Chthoniobacter flavus Ellin428</name>
    <dbReference type="NCBI Taxonomy" id="497964"/>
    <lineage>
        <taxon>Bacteria</taxon>
        <taxon>Pseudomonadati</taxon>
        <taxon>Verrucomicrobiota</taxon>
        <taxon>Spartobacteria</taxon>
        <taxon>Chthoniobacterales</taxon>
        <taxon>Chthoniobacteraceae</taxon>
        <taxon>Chthoniobacter</taxon>
    </lineage>
</organism>
<feature type="chain" id="PRO_5002802606" evidence="3">
    <location>
        <begin position="21"/>
        <end position="301"/>
    </location>
</feature>
<dbReference type="Pfam" id="PF20434">
    <property type="entry name" value="BD-FAE"/>
    <property type="match status" value="1"/>
</dbReference>
<keyword evidence="1" id="KW-0378">Hydrolase</keyword>
<evidence type="ECO:0000256" key="1">
    <source>
        <dbReference type="ARBA" id="ARBA00022801"/>
    </source>
</evidence>
<dbReference type="GO" id="GO:0016787">
    <property type="term" value="F:hydrolase activity"/>
    <property type="evidence" value="ECO:0007669"/>
    <property type="project" value="UniProtKB-KW"/>
</dbReference>
<name>B4D149_9BACT</name>
<dbReference type="eggNOG" id="COG0657">
    <property type="taxonomic scope" value="Bacteria"/>
</dbReference>
<dbReference type="STRING" id="497964.CfE428DRAFT_2650"/>
<evidence type="ECO:0000259" key="4">
    <source>
        <dbReference type="Pfam" id="PF20434"/>
    </source>
</evidence>
<comment type="caution">
    <text evidence="5">The sequence shown here is derived from an EMBL/GenBank/DDBJ whole genome shotgun (WGS) entry which is preliminary data.</text>
</comment>
<keyword evidence="6" id="KW-1185">Reference proteome</keyword>
<feature type="signal peptide" evidence="3">
    <location>
        <begin position="1"/>
        <end position="20"/>
    </location>
</feature>
<dbReference type="AlphaFoldDB" id="B4D149"/>
<dbReference type="InterPro" id="IPR029058">
    <property type="entry name" value="AB_hydrolase_fold"/>
</dbReference>
<dbReference type="EMBL" id="ABVL01000006">
    <property type="protein sequence ID" value="EDY20061.1"/>
    <property type="molecule type" value="Genomic_DNA"/>
</dbReference>
<dbReference type="PANTHER" id="PTHR48081:SF6">
    <property type="entry name" value="PEPTIDASE S9 PROLYL OLIGOPEPTIDASE CATALYTIC DOMAIN-CONTAINING PROTEIN"/>
    <property type="match status" value="1"/>
</dbReference>
<dbReference type="PANTHER" id="PTHR48081">
    <property type="entry name" value="AB HYDROLASE SUPERFAMILY PROTEIN C4A8.06C"/>
    <property type="match status" value="1"/>
</dbReference>
<dbReference type="RefSeq" id="WP_006979975.1">
    <property type="nucleotide sequence ID" value="NZ_ABVL01000006.1"/>
</dbReference>
<accession>B4D149</accession>